<proteinExistence type="predicted"/>
<evidence type="ECO:0000313" key="2">
    <source>
        <dbReference type="EMBL" id="MDT7041973.1"/>
    </source>
</evidence>
<dbReference type="EC" id="2.4.-.-" evidence="2"/>
<evidence type="ECO:0000313" key="3">
    <source>
        <dbReference type="Proteomes" id="UP001250932"/>
    </source>
</evidence>
<dbReference type="SUPFAM" id="SSF53448">
    <property type="entry name" value="Nucleotide-diphospho-sugar transferases"/>
    <property type="match status" value="1"/>
</dbReference>
<keyword evidence="3" id="KW-1185">Reference proteome</keyword>
<dbReference type="InterPro" id="IPR001173">
    <property type="entry name" value="Glyco_trans_2-like"/>
</dbReference>
<dbReference type="GO" id="GO:0016757">
    <property type="term" value="F:glycosyltransferase activity"/>
    <property type="evidence" value="ECO:0007669"/>
    <property type="project" value="UniProtKB-KW"/>
</dbReference>
<name>A0ABU3K6F7_9BACT</name>
<dbReference type="Pfam" id="PF00535">
    <property type="entry name" value="Glycos_transf_2"/>
    <property type="match status" value="1"/>
</dbReference>
<gene>
    <name evidence="2" type="ORF">PPG34_06380</name>
</gene>
<dbReference type="InterPro" id="IPR029044">
    <property type="entry name" value="Nucleotide-diphossugar_trans"/>
</dbReference>
<dbReference type="Gene3D" id="3.90.550.10">
    <property type="entry name" value="Spore Coat Polysaccharide Biosynthesis Protein SpsA, Chain A"/>
    <property type="match status" value="1"/>
</dbReference>
<protein>
    <submittedName>
        <fullName evidence="2">Glycosyltransferase</fullName>
        <ecNumber evidence="2">2.4.-.-</ecNumber>
    </submittedName>
</protein>
<dbReference type="EMBL" id="JAQOUE010000001">
    <property type="protein sequence ID" value="MDT7041973.1"/>
    <property type="molecule type" value="Genomic_DNA"/>
</dbReference>
<sequence length="274" mass="31463">MKLSTVILSFNSQRYLEHCIRQLVTALDQCEGPHEIFVCDNGSSDGSADILRKLEAEFPEVVKGIYFETNTGTTVSRNAALSRAGGKYILIIDSDTYVNVEAIQFLMKRLDQEPYCGMAVPALTYPDGRFQISVDSFPTLIHKAKRFFMLKRMENQMDQRPGLGESRVVDYAISAFWMFRRDVLEKVGLLDERIFYSPEDVDFSIRIWKAGYYIKYFPEVSVIHDAQEISRARGIKINLFTLSHLKGLLYLFLKHRYIFGLQGLYHRIGRAVGS</sequence>
<dbReference type="Proteomes" id="UP001250932">
    <property type="component" value="Unassembled WGS sequence"/>
</dbReference>
<comment type="caution">
    <text evidence="2">The sequence shown here is derived from an EMBL/GenBank/DDBJ whole genome shotgun (WGS) entry which is preliminary data.</text>
</comment>
<dbReference type="RefSeq" id="WP_313832322.1">
    <property type="nucleotide sequence ID" value="NZ_JAQOUE010000001.1"/>
</dbReference>
<accession>A0ABU3K6F7</accession>
<keyword evidence="2" id="KW-0808">Transferase</keyword>
<organism evidence="2 3">
    <name type="scientific">Candidatus Nitronereus thalassa</name>
    <dbReference type="NCBI Taxonomy" id="3020898"/>
    <lineage>
        <taxon>Bacteria</taxon>
        <taxon>Pseudomonadati</taxon>
        <taxon>Nitrospirota</taxon>
        <taxon>Nitrospiria</taxon>
        <taxon>Nitrospirales</taxon>
        <taxon>Nitrospiraceae</taxon>
        <taxon>Candidatus Nitronereus</taxon>
    </lineage>
</organism>
<dbReference type="PANTHER" id="PTHR43179">
    <property type="entry name" value="RHAMNOSYLTRANSFERASE WBBL"/>
    <property type="match status" value="1"/>
</dbReference>
<reference evidence="2 3" key="1">
    <citation type="journal article" date="2023" name="ISME J.">
        <title>Cultivation and genomic characterization of novel and ubiquitous marine nitrite-oxidizing bacteria from the Nitrospirales.</title>
        <authorList>
            <person name="Mueller A.J."/>
            <person name="Daebeler A."/>
            <person name="Herbold C.W."/>
            <person name="Kirkegaard R.H."/>
            <person name="Daims H."/>
        </authorList>
    </citation>
    <scope>NUCLEOTIDE SEQUENCE [LARGE SCALE GENOMIC DNA]</scope>
    <source>
        <strain evidence="2 3">EB</strain>
    </source>
</reference>
<dbReference type="PANTHER" id="PTHR43179:SF7">
    <property type="entry name" value="RHAMNOSYLTRANSFERASE WBBL"/>
    <property type="match status" value="1"/>
</dbReference>
<evidence type="ECO:0000259" key="1">
    <source>
        <dbReference type="Pfam" id="PF00535"/>
    </source>
</evidence>
<feature type="domain" description="Glycosyltransferase 2-like" evidence="1">
    <location>
        <begin position="4"/>
        <end position="187"/>
    </location>
</feature>
<keyword evidence="2" id="KW-0328">Glycosyltransferase</keyword>